<feature type="transmembrane region" description="Helical" evidence="1">
    <location>
        <begin position="7"/>
        <end position="26"/>
    </location>
</feature>
<dbReference type="EMBL" id="BAUV01000120">
    <property type="protein sequence ID" value="GAE37712.1"/>
    <property type="molecule type" value="Genomic_DNA"/>
</dbReference>
<evidence type="ECO:0008006" key="4">
    <source>
        <dbReference type="Google" id="ProtNLM"/>
    </source>
</evidence>
<sequence>MKKKKTLIKLLIIVGILVYGIYWVFFDWGRFKQELISESTSPNGTYTIYAYLNNTHATTPFTVLGELVFNNSSKRSKIIYWDKAENANILWIDDNTVEINGIIINVPNESYDFRKGIH</sequence>
<keyword evidence="1" id="KW-0812">Transmembrane</keyword>
<dbReference type="RefSeq" id="WP_035668842.1">
    <property type="nucleotide sequence ID" value="NZ_BAUV01000120.1"/>
</dbReference>
<accession>W4R0L2</accession>
<reference evidence="2 3" key="1">
    <citation type="journal article" date="2014" name="Genome Announc.">
        <title>Draft Genome Sequences of Three Alkaliphilic Bacillus Strains, Bacillus wakoensis JCM 9140T, Bacillus akibai JCM 9157T, and Bacillus hemicellulosilyticus JCM 9152T.</title>
        <authorList>
            <person name="Yuki M."/>
            <person name="Oshima K."/>
            <person name="Suda W."/>
            <person name="Oshida Y."/>
            <person name="Kitamura K."/>
            <person name="Iida T."/>
            <person name="Hattori M."/>
            <person name="Ohkuma M."/>
        </authorList>
    </citation>
    <scope>NUCLEOTIDE SEQUENCE [LARGE SCALE GENOMIC DNA]</scope>
    <source>
        <strain evidence="2 3">JCM 9157</strain>
    </source>
</reference>
<dbReference type="STRING" id="1236973.JCM9157_5031"/>
<dbReference type="Proteomes" id="UP000018896">
    <property type="component" value="Unassembled WGS sequence"/>
</dbReference>
<dbReference type="InterPro" id="IPR035406">
    <property type="entry name" value="DUF5412"/>
</dbReference>
<keyword evidence="1" id="KW-1133">Transmembrane helix</keyword>
<keyword evidence="3" id="KW-1185">Reference proteome</keyword>
<keyword evidence="1" id="KW-0472">Membrane</keyword>
<proteinExistence type="predicted"/>
<protein>
    <recommendedName>
        <fullName evidence="4">DUF5412 domain-containing protein</fullName>
    </recommendedName>
</protein>
<dbReference type="Pfam" id="PF17428">
    <property type="entry name" value="DUF5412"/>
    <property type="match status" value="1"/>
</dbReference>
<evidence type="ECO:0000313" key="3">
    <source>
        <dbReference type="Proteomes" id="UP000018896"/>
    </source>
</evidence>
<evidence type="ECO:0000256" key="1">
    <source>
        <dbReference type="SAM" id="Phobius"/>
    </source>
</evidence>
<gene>
    <name evidence="2" type="ORF">JCM9157_5031</name>
</gene>
<dbReference type="OrthoDB" id="2357451at2"/>
<comment type="caution">
    <text evidence="2">The sequence shown here is derived from an EMBL/GenBank/DDBJ whole genome shotgun (WGS) entry which is preliminary data.</text>
</comment>
<name>W4R0L2_HALA3</name>
<dbReference type="AlphaFoldDB" id="W4R0L2"/>
<organism evidence="2 3">
    <name type="scientific">Halalkalibacter akibai (strain ATCC 43226 / DSM 21942 / CIP 109018 / JCM 9157 / 1139)</name>
    <name type="common">Bacillus akibai</name>
    <dbReference type="NCBI Taxonomy" id="1236973"/>
    <lineage>
        <taxon>Bacteria</taxon>
        <taxon>Bacillati</taxon>
        <taxon>Bacillota</taxon>
        <taxon>Bacilli</taxon>
        <taxon>Bacillales</taxon>
        <taxon>Bacillaceae</taxon>
        <taxon>Halalkalibacter</taxon>
    </lineage>
</organism>
<evidence type="ECO:0000313" key="2">
    <source>
        <dbReference type="EMBL" id="GAE37712.1"/>
    </source>
</evidence>